<sequence length="1533" mass="175003">MDSTDTTSSGSELDSLLKIEIKQGPTCILCKKKGNTTNLTEKTGATFIKAVKLREEITKNIDEDIQKIVCDIKQTDWKNLPCHKTCYAGYTSKKNIESLKCKIKRQQECEDLGIQLPLPVGRSLRKDVFNVNKCVFCQKRLIGKRLSQVMSTNIENKIRFIANKQLHLLKKIGTNDLIAMEVKYHIGCLLGEMRNVKKITPKSNKTENQQQKKTKDEALTLVQDEIKTGIEKGKGFSVTSIFKRYLALGGSRSKRVIIQKVKHHFGSKIEIIKPKKVNESSIVIPSVPKSDAIHSFIKVSCVSTESSSSMFIGNSELSQIHKICMDIGKELDNIPDHLDYRELSVDAYQKYIPHSLSWIIGLLISVDEKENGSGVTSICQDIIYNRFKGKRLTPKHIGLGIMVHQETRSKKIIGALHACGHSASYKDVLRIRNTIAQEEIIRYSCNDNCYIPRQLVPNKLVQFAADNIDILEETLDKGPTFHATQMIAFQQGPSYLETETYTKPKIIPYKAKLEIPENFHLLRKINYNKSQKVTPPINNKNILCDEYGTKNFIFPYNLAWIFCRTSINHDVPKNCVTIPQWSGFSKLIHQDDAYVTTYGYLPILPYVASDYDTIWTTMKRCSDIAAKLNNNYTIITFDQAIYHKAKEIQWLKFDECSHFVIRLGGFHIMMNFLKAIGQHMDNSGLTDVWLESNLYGDSTVIGIMKGKKWNKAIRAHKLTYESLLRILLPMFETWLMECKSDNIHVVNKSRLMANSICKIMTKQGTITNFFELVNNVGQLSEAFKEFVENQSSTFQFWCTYMEMVETLLEFIYSERTGQWDLHLQSFRKMLPWFFTYDHNNYARWGSVYLCDMLDLENKAPIVYQEFCNGNFVVKRLNGGFNRISVDQALEHVNKTSKDAGGIVGLTKNSTRLDEWYLSFNEIGRMVQTFTVSLKLDCCISSQNIEIGKQRMIVDEQTALKLVDQFLKFNVFNSTSDVLTSISTKEVYPKILELFRLNAKQTGENALKYFVKNMDTLKFYKPLKKNNVAVKVPTSCTQTKSSKKTEALEGQQFLQRILAVKEMGRMIDYNLIFRHELTTSPTSLTVNGQLATPSNKSALGGIIENFTTVESTLPPIKDAKVCLIFDGMAMVQRIGKPPKCNTFGELAAIFVNKIFKNQFGAQRVDVVFDNYKEYSTKRITRLKRGQNNTINKIIENENTPLPQRWNLFIHSVFNKKQLTNFLSENLTNHSKKKNHYKANFKVKSPELLVSNHEEADTRILLHVLSAKVSGYKRCIVDCNDTDVLVLLLHFRKHLTQEVWMKTGKSDSLRYIPVHKINLADSLIKNLPAFHAFTGCDTTSQFTGFGKRTCWKTYLECSDDLSGVGVEQFSHEMFVKMQNFVMKLYSKSTDVQSVDTLRGIMAATTPISRLPPTEDALKQHCLRVYFQTTVWENALEPLPTIPNFEQFGWHCNENSDPIPLLTTLPPFPTQLIALSSCSCKKDCTNKICKCRTNKMGCIPSCRCITQNSCKNPFTIAKPLMPVNVNEIESESSDDE</sequence>
<protein>
    <recommendedName>
        <fullName evidence="1">Tesmin/TSO1-like CXC domain-containing protein</fullName>
    </recommendedName>
</protein>
<feature type="domain" description="Tesmin/TSO1-like CXC" evidence="1">
    <location>
        <begin position="1470"/>
        <end position="1513"/>
    </location>
</feature>
<organism evidence="2 3">
    <name type="scientific">Aquatica leii</name>
    <dbReference type="NCBI Taxonomy" id="1421715"/>
    <lineage>
        <taxon>Eukaryota</taxon>
        <taxon>Metazoa</taxon>
        <taxon>Ecdysozoa</taxon>
        <taxon>Arthropoda</taxon>
        <taxon>Hexapoda</taxon>
        <taxon>Insecta</taxon>
        <taxon>Pterygota</taxon>
        <taxon>Neoptera</taxon>
        <taxon>Endopterygota</taxon>
        <taxon>Coleoptera</taxon>
        <taxon>Polyphaga</taxon>
        <taxon>Elateriformia</taxon>
        <taxon>Elateroidea</taxon>
        <taxon>Lampyridae</taxon>
        <taxon>Luciolinae</taxon>
        <taxon>Aquatica</taxon>
    </lineage>
</organism>
<evidence type="ECO:0000313" key="2">
    <source>
        <dbReference type="EMBL" id="KAK4887288.1"/>
    </source>
</evidence>
<dbReference type="PANTHER" id="PTHR47018">
    <property type="entry name" value="CXC DOMAIN-CONTAINING PROTEIN-RELATED"/>
    <property type="match status" value="1"/>
</dbReference>
<dbReference type="Proteomes" id="UP001353858">
    <property type="component" value="Unassembled WGS sequence"/>
</dbReference>
<dbReference type="PANTHER" id="PTHR47018:SF3">
    <property type="entry name" value="MYCBP-ASSOCIATED PROTEIN"/>
    <property type="match status" value="1"/>
</dbReference>
<comment type="caution">
    <text evidence="2">The sequence shown here is derived from an EMBL/GenBank/DDBJ whole genome shotgun (WGS) entry which is preliminary data.</text>
</comment>
<keyword evidence="3" id="KW-1185">Reference proteome</keyword>
<dbReference type="InterPro" id="IPR033467">
    <property type="entry name" value="Tesmin/TSO1-like_CXC"/>
</dbReference>
<evidence type="ECO:0000259" key="1">
    <source>
        <dbReference type="SMART" id="SM01114"/>
    </source>
</evidence>
<proteinExistence type="predicted"/>
<reference evidence="3" key="1">
    <citation type="submission" date="2023-01" db="EMBL/GenBank/DDBJ databases">
        <title>Key to firefly adult light organ development and bioluminescence: homeobox transcription factors regulate luciferase expression and transportation to peroxisome.</title>
        <authorList>
            <person name="Fu X."/>
        </authorList>
    </citation>
    <scope>NUCLEOTIDE SEQUENCE [LARGE SCALE GENOMIC DNA]</scope>
</reference>
<evidence type="ECO:0000313" key="3">
    <source>
        <dbReference type="Proteomes" id="UP001353858"/>
    </source>
</evidence>
<dbReference type="EMBL" id="JARPUR010000001">
    <property type="protein sequence ID" value="KAK4887288.1"/>
    <property type="molecule type" value="Genomic_DNA"/>
</dbReference>
<accession>A0AAN7PIR0</accession>
<gene>
    <name evidence="2" type="ORF">RN001_003559</name>
</gene>
<dbReference type="SMART" id="SM01114">
    <property type="entry name" value="CXC"/>
    <property type="match status" value="1"/>
</dbReference>
<name>A0AAN7PIR0_9COLE</name>